<feature type="coiled-coil region" evidence="1">
    <location>
        <begin position="13"/>
        <end position="40"/>
    </location>
</feature>
<organism evidence="2">
    <name type="scientific">Siphoviridae sp. ctHn727</name>
    <dbReference type="NCBI Taxonomy" id="2825425"/>
    <lineage>
        <taxon>Viruses</taxon>
        <taxon>Duplodnaviria</taxon>
        <taxon>Heunggongvirae</taxon>
        <taxon>Uroviricota</taxon>
        <taxon>Caudoviricetes</taxon>
    </lineage>
</organism>
<protein>
    <submittedName>
        <fullName evidence="2">Uncharacterized protein</fullName>
    </submittedName>
</protein>
<proteinExistence type="predicted"/>
<sequence length="74" mass="8848">MTIKTLEYIHALLIEDERKRKEVRDNSRQLQHEYEESETASKDLIKRQAEAADEFMREHIAALNALEDFEGQEW</sequence>
<name>A0A8S5V7V2_9CAUD</name>
<reference evidence="2" key="1">
    <citation type="journal article" date="2021" name="Proc. Natl. Acad. Sci. U.S.A.">
        <title>A Catalog of Tens of Thousands of Viruses from Human Metagenomes Reveals Hidden Associations with Chronic Diseases.</title>
        <authorList>
            <person name="Tisza M.J."/>
            <person name="Buck C.B."/>
        </authorList>
    </citation>
    <scope>NUCLEOTIDE SEQUENCE</scope>
    <source>
        <strain evidence="2">CtHn727</strain>
    </source>
</reference>
<evidence type="ECO:0000256" key="1">
    <source>
        <dbReference type="SAM" id="Coils"/>
    </source>
</evidence>
<dbReference type="EMBL" id="BK016215">
    <property type="protein sequence ID" value="DAG02826.1"/>
    <property type="molecule type" value="Genomic_DNA"/>
</dbReference>
<accession>A0A8S5V7V2</accession>
<evidence type="ECO:0000313" key="2">
    <source>
        <dbReference type="EMBL" id="DAG02826.1"/>
    </source>
</evidence>
<keyword evidence="1" id="KW-0175">Coiled coil</keyword>